<sequence length="59" mass="6861">MIELVYGSPIGEERKGCIVAIEHFETWDDVWEHPFADSDVQQILVLPVKYKCWGKGLRK</sequence>
<reference evidence="1 2" key="1">
    <citation type="submission" date="2016-11" db="EMBL/GenBank/DDBJ databases">
        <title>Identification of Bacillus cereus isolated from egg-white.</title>
        <authorList>
            <person name="Soni A."/>
            <person name="Oey I."/>
            <person name="Silcock P."/>
            <person name="Bremer P."/>
        </authorList>
    </citation>
    <scope>NUCLEOTIDE SEQUENCE [LARGE SCALE GENOMIC DNA]</scope>
    <source>
        <strain evidence="1 2">NZAS03</strain>
    </source>
</reference>
<comment type="caution">
    <text evidence="1">The sequence shown here is derived from an EMBL/GenBank/DDBJ whole genome shotgun (WGS) entry which is preliminary data.</text>
</comment>
<dbReference type="RefSeq" id="WP_000571723.1">
    <property type="nucleotide sequence ID" value="NZ_JBHFXA010000030.1"/>
</dbReference>
<accession>A0A1Q4L5L1</accession>
<organism evidence="1 2">
    <name type="scientific">Bacillus cereus</name>
    <dbReference type="NCBI Taxonomy" id="1396"/>
    <lineage>
        <taxon>Bacteria</taxon>
        <taxon>Bacillati</taxon>
        <taxon>Bacillota</taxon>
        <taxon>Bacilli</taxon>
        <taxon>Bacillales</taxon>
        <taxon>Bacillaceae</taxon>
        <taxon>Bacillus</taxon>
        <taxon>Bacillus cereus group</taxon>
    </lineage>
</organism>
<dbReference type="AlphaFoldDB" id="A0A1Q4L5L1"/>
<name>A0A1Q4L5L1_BACCE</name>
<protein>
    <submittedName>
        <fullName evidence="1">Uncharacterized protein</fullName>
    </submittedName>
</protein>
<proteinExistence type="predicted"/>
<evidence type="ECO:0000313" key="2">
    <source>
        <dbReference type="Proteomes" id="UP000186535"/>
    </source>
</evidence>
<gene>
    <name evidence="1" type="ORF">BJR07_27395</name>
</gene>
<evidence type="ECO:0000313" key="1">
    <source>
        <dbReference type="EMBL" id="OKA32645.1"/>
    </source>
</evidence>
<dbReference type="EMBL" id="MPON01000019">
    <property type="protein sequence ID" value="OKA32645.1"/>
    <property type="molecule type" value="Genomic_DNA"/>
</dbReference>
<dbReference type="Proteomes" id="UP000186535">
    <property type="component" value="Unassembled WGS sequence"/>
</dbReference>